<protein>
    <recommendedName>
        <fullName evidence="3">Molybdenum cofactor biosynthesis protein MoaE</fullName>
    </recommendedName>
</protein>
<organism evidence="1 2">
    <name type="scientific">Thermoproteota archaeon</name>
    <dbReference type="NCBI Taxonomy" id="2056631"/>
    <lineage>
        <taxon>Archaea</taxon>
        <taxon>Thermoproteota</taxon>
    </lineage>
</organism>
<name>A0A523BE39_9CREN</name>
<dbReference type="CDD" id="cd00756">
    <property type="entry name" value="MoaE"/>
    <property type="match status" value="1"/>
</dbReference>
<dbReference type="SUPFAM" id="SSF54690">
    <property type="entry name" value="Molybdopterin synthase subunit MoaE"/>
    <property type="match status" value="1"/>
</dbReference>
<dbReference type="GO" id="GO:0006777">
    <property type="term" value="P:Mo-molybdopterin cofactor biosynthetic process"/>
    <property type="evidence" value="ECO:0007669"/>
    <property type="project" value="InterPro"/>
</dbReference>
<dbReference type="AlphaFoldDB" id="A0A523BE39"/>
<dbReference type="Gene3D" id="3.90.1170.40">
    <property type="entry name" value="Molybdopterin biosynthesis MoaE subunit"/>
    <property type="match status" value="1"/>
</dbReference>
<reference evidence="1 2" key="1">
    <citation type="journal article" date="2019" name="Nat. Microbiol.">
        <title>Expanding anaerobic alkane metabolism in the domain of Archaea.</title>
        <authorList>
            <person name="Wang Y."/>
            <person name="Wegener G."/>
            <person name="Hou J."/>
            <person name="Wang F."/>
            <person name="Xiao X."/>
        </authorList>
    </citation>
    <scope>NUCLEOTIDE SEQUENCE [LARGE SCALE GENOMIC DNA]</scope>
    <source>
        <strain evidence="1">WYZ-LMO10</strain>
    </source>
</reference>
<comment type="caution">
    <text evidence="1">The sequence shown here is derived from an EMBL/GenBank/DDBJ whole genome shotgun (WGS) entry which is preliminary data.</text>
</comment>
<dbReference type="InterPro" id="IPR036563">
    <property type="entry name" value="MoaE_sf"/>
</dbReference>
<proteinExistence type="predicted"/>
<dbReference type="EMBL" id="QNVH01000018">
    <property type="protein sequence ID" value="TDA39211.1"/>
    <property type="molecule type" value="Genomic_DNA"/>
</dbReference>
<gene>
    <name evidence="1" type="ORF">DSO08_02675</name>
</gene>
<dbReference type="Pfam" id="PF02391">
    <property type="entry name" value="MoaE"/>
    <property type="match status" value="1"/>
</dbReference>
<dbReference type="InterPro" id="IPR003448">
    <property type="entry name" value="Mopterin_biosynth_MoaE"/>
</dbReference>
<sequence>MPIGILAKKDDPVSLESLIKMVKDGVRGKNCGSIVTFTGVVRGRTPDGKKVEKLEYEVFEEAARKALNDMSKAISFISGVLDVAICHRYGTFTPGEEVLYIVIATERSEAALETLRLAVNRVKHEIPIWKKEHTAEGSYWVDIS</sequence>
<dbReference type="PANTHER" id="PTHR23404">
    <property type="entry name" value="MOLYBDOPTERIN SYNTHASE RELATED"/>
    <property type="match status" value="1"/>
</dbReference>
<evidence type="ECO:0000313" key="1">
    <source>
        <dbReference type="EMBL" id="TDA39211.1"/>
    </source>
</evidence>
<evidence type="ECO:0008006" key="3">
    <source>
        <dbReference type="Google" id="ProtNLM"/>
    </source>
</evidence>
<dbReference type="Proteomes" id="UP000315399">
    <property type="component" value="Unassembled WGS sequence"/>
</dbReference>
<accession>A0A523BE39</accession>
<evidence type="ECO:0000313" key="2">
    <source>
        <dbReference type="Proteomes" id="UP000315399"/>
    </source>
</evidence>